<evidence type="ECO:0000256" key="1">
    <source>
        <dbReference type="SAM" id="MobiDB-lite"/>
    </source>
</evidence>
<keyword evidence="2" id="KW-0472">Membrane</keyword>
<sequence length="411" mass="43897">MVQFPDWSSNPIGGLSLSAGGLLALADLSTIAQRTAITGGSSWLDSLILAPGLHYQQAADELAKWSGAAAIVNAVEDQDGKPMTFRVNNAATALYIQKIARPGQTVTLHVGAKMSRYQNYRMRRSDSGMHATVWAEGDDAIPDLGWVSHALYLVSPILTVAAIVFTVLFQDWWTLGFILALMLSRLLNIWVIKQRAQPDPSPSTPTTQAASSNPEEPQQNRLTTYKISVVNGSYCAVNLRGMSEDLQAITTEAWLRSKTHVEGYLEAAAKLLVYMVAALSGNMTQAGAIIMMALLLVTAGLLALSNSNARAFEVNGRVAAPERVGKKGKGRDKDKAAHGGHGGGDGKVIDGEAPRADGRGDGEEKPGDLWVTGSAGSNGGGYNGNNEMHDRAEKGEIRRSSSSSLRVREVR</sequence>
<keyword evidence="2" id="KW-1133">Transmembrane helix</keyword>
<feature type="transmembrane region" description="Helical" evidence="2">
    <location>
        <begin position="175"/>
        <end position="192"/>
    </location>
</feature>
<name>A0AAE0J227_9PEZI</name>
<feature type="transmembrane region" description="Helical" evidence="2">
    <location>
        <begin position="286"/>
        <end position="304"/>
    </location>
</feature>
<evidence type="ECO:0000313" key="3">
    <source>
        <dbReference type="EMBL" id="KAK3335468.1"/>
    </source>
</evidence>
<evidence type="ECO:0000256" key="2">
    <source>
        <dbReference type="SAM" id="Phobius"/>
    </source>
</evidence>
<accession>A0AAE0J227</accession>
<feature type="transmembrane region" description="Helical" evidence="2">
    <location>
        <begin position="150"/>
        <end position="169"/>
    </location>
</feature>
<feature type="compositionally biased region" description="Basic and acidic residues" evidence="1">
    <location>
        <begin position="387"/>
        <end position="399"/>
    </location>
</feature>
<dbReference type="EMBL" id="JAUEPO010000001">
    <property type="protein sequence ID" value="KAK3335468.1"/>
    <property type="molecule type" value="Genomic_DNA"/>
</dbReference>
<proteinExistence type="predicted"/>
<feature type="compositionally biased region" description="Basic and acidic residues" evidence="1">
    <location>
        <begin position="347"/>
        <end position="367"/>
    </location>
</feature>
<evidence type="ECO:0000313" key="4">
    <source>
        <dbReference type="Proteomes" id="UP001286456"/>
    </source>
</evidence>
<feature type="region of interest" description="Disordered" evidence="1">
    <location>
        <begin position="197"/>
        <end position="219"/>
    </location>
</feature>
<organism evidence="3 4">
    <name type="scientific">Cercophora scortea</name>
    <dbReference type="NCBI Taxonomy" id="314031"/>
    <lineage>
        <taxon>Eukaryota</taxon>
        <taxon>Fungi</taxon>
        <taxon>Dikarya</taxon>
        <taxon>Ascomycota</taxon>
        <taxon>Pezizomycotina</taxon>
        <taxon>Sordariomycetes</taxon>
        <taxon>Sordariomycetidae</taxon>
        <taxon>Sordariales</taxon>
        <taxon>Lasiosphaeriaceae</taxon>
        <taxon>Cercophora</taxon>
    </lineage>
</organism>
<reference evidence="3" key="2">
    <citation type="submission" date="2023-06" db="EMBL/GenBank/DDBJ databases">
        <authorList>
            <consortium name="Lawrence Berkeley National Laboratory"/>
            <person name="Haridas S."/>
            <person name="Hensen N."/>
            <person name="Bonometti L."/>
            <person name="Westerberg I."/>
            <person name="Brannstrom I.O."/>
            <person name="Guillou S."/>
            <person name="Cros-Aarteil S."/>
            <person name="Calhoun S."/>
            <person name="Kuo A."/>
            <person name="Mondo S."/>
            <person name="Pangilinan J."/>
            <person name="Riley R."/>
            <person name="Labutti K."/>
            <person name="Andreopoulos B."/>
            <person name="Lipzen A."/>
            <person name="Chen C."/>
            <person name="Yanf M."/>
            <person name="Daum C."/>
            <person name="Ng V."/>
            <person name="Clum A."/>
            <person name="Steindorff A."/>
            <person name="Ohm R."/>
            <person name="Martin F."/>
            <person name="Silar P."/>
            <person name="Natvig D."/>
            <person name="Lalanne C."/>
            <person name="Gautier V."/>
            <person name="Ament-Velasquez S.L."/>
            <person name="Kruys A."/>
            <person name="Hutchinson M.I."/>
            <person name="Powell A.J."/>
            <person name="Barry K."/>
            <person name="Miller A.N."/>
            <person name="Grigoriev I.V."/>
            <person name="Debuchy R."/>
            <person name="Gladieux P."/>
            <person name="Thoren M.H."/>
            <person name="Johannesson H."/>
        </authorList>
    </citation>
    <scope>NUCLEOTIDE SEQUENCE</scope>
    <source>
        <strain evidence="3">SMH4131-1</strain>
    </source>
</reference>
<dbReference type="Proteomes" id="UP001286456">
    <property type="component" value="Unassembled WGS sequence"/>
</dbReference>
<reference evidence="3" key="1">
    <citation type="journal article" date="2023" name="Mol. Phylogenet. Evol.">
        <title>Genome-scale phylogeny and comparative genomics of the fungal order Sordariales.</title>
        <authorList>
            <person name="Hensen N."/>
            <person name="Bonometti L."/>
            <person name="Westerberg I."/>
            <person name="Brannstrom I.O."/>
            <person name="Guillou S."/>
            <person name="Cros-Aarteil S."/>
            <person name="Calhoun S."/>
            <person name="Haridas S."/>
            <person name="Kuo A."/>
            <person name="Mondo S."/>
            <person name="Pangilinan J."/>
            <person name="Riley R."/>
            <person name="LaButti K."/>
            <person name="Andreopoulos B."/>
            <person name="Lipzen A."/>
            <person name="Chen C."/>
            <person name="Yan M."/>
            <person name="Daum C."/>
            <person name="Ng V."/>
            <person name="Clum A."/>
            <person name="Steindorff A."/>
            <person name="Ohm R.A."/>
            <person name="Martin F."/>
            <person name="Silar P."/>
            <person name="Natvig D.O."/>
            <person name="Lalanne C."/>
            <person name="Gautier V."/>
            <person name="Ament-Velasquez S.L."/>
            <person name="Kruys A."/>
            <person name="Hutchinson M.I."/>
            <person name="Powell A.J."/>
            <person name="Barry K."/>
            <person name="Miller A.N."/>
            <person name="Grigoriev I.V."/>
            <person name="Debuchy R."/>
            <person name="Gladieux P."/>
            <person name="Hiltunen Thoren M."/>
            <person name="Johannesson H."/>
        </authorList>
    </citation>
    <scope>NUCLEOTIDE SEQUENCE</scope>
    <source>
        <strain evidence="3">SMH4131-1</strain>
    </source>
</reference>
<comment type="caution">
    <text evidence="3">The sequence shown here is derived from an EMBL/GenBank/DDBJ whole genome shotgun (WGS) entry which is preliminary data.</text>
</comment>
<protein>
    <submittedName>
        <fullName evidence="3">Uncharacterized protein</fullName>
    </submittedName>
</protein>
<keyword evidence="4" id="KW-1185">Reference proteome</keyword>
<gene>
    <name evidence="3" type="ORF">B0T19DRAFT_436329</name>
</gene>
<feature type="region of interest" description="Disordered" evidence="1">
    <location>
        <begin position="323"/>
        <end position="411"/>
    </location>
</feature>
<keyword evidence="2" id="KW-0812">Transmembrane</keyword>
<dbReference type="AlphaFoldDB" id="A0AAE0J227"/>